<organism evidence="1 2">
    <name type="scientific">Massilia atriviolacea</name>
    <dbReference type="NCBI Taxonomy" id="2495579"/>
    <lineage>
        <taxon>Bacteria</taxon>
        <taxon>Pseudomonadati</taxon>
        <taxon>Pseudomonadota</taxon>
        <taxon>Betaproteobacteria</taxon>
        <taxon>Burkholderiales</taxon>
        <taxon>Oxalobacteraceae</taxon>
        <taxon>Telluria group</taxon>
        <taxon>Massilia</taxon>
    </lineage>
</organism>
<dbReference type="RefSeq" id="WP_126073372.1">
    <property type="nucleotide sequence ID" value="NZ_CP051166.1"/>
</dbReference>
<accession>A0A430HR56</accession>
<evidence type="ECO:0000313" key="2">
    <source>
        <dbReference type="Proteomes" id="UP000278085"/>
    </source>
</evidence>
<dbReference type="Proteomes" id="UP000278085">
    <property type="component" value="Unassembled WGS sequence"/>
</dbReference>
<protein>
    <submittedName>
        <fullName evidence="1">Uncharacterized protein</fullName>
    </submittedName>
</protein>
<comment type="caution">
    <text evidence="1">The sequence shown here is derived from an EMBL/GenBank/DDBJ whole genome shotgun (WGS) entry which is preliminary data.</text>
</comment>
<gene>
    <name evidence="1" type="ORF">EJB06_07480</name>
</gene>
<evidence type="ECO:0000313" key="1">
    <source>
        <dbReference type="EMBL" id="RSZ60011.1"/>
    </source>
</evidence>
<proteinExistence type="predicted"/>
<dbReference type="AlphaFoldDB" id="A0A430HR56"/>
<name>A0A430HR56_9BURK</name>
<keyword evidence="2" id="KW-1185">Reference proteome</keyword>
<dbReference type="OrthoDB" id="9157544at2"/>
<reference evidence="1 2" key="1">
    <citation type="submission" date="2018-12" db="EMBL/GenBank/DDBJ databases">
        <authorList>
            <person name="Yang E."/>
        </authorList>
    </citation>
    <scope>NUCLEOTIDE SEQUENCE [LARGE SCALE GENOMIC DNA]</scope>
    <source>
        <strain evidence="1 2">SOD</strain>
    </source>
</reference>
<dbReference type="EMBL" id="RXLQ01000003">
    <property type="protein sequence ID" value="RSZ60011.1"/>
    <property type="molecule type" value="Genomic_DNA"/>
</dbReference>
<sequence>MSAHTPGPWVLEPNARGGINIRCSWGVIGCAFSGVSFAPGEPNQVIEQRANAHLIAAAPDLLEALRELANDIAERFDMESSSTNPGMKNAVAEARAAIAKATGGKS</sequence>